<sequence length="827" mass="90433">MKHFTLLTLALAVIATLCVAKSPYQSVLQHSRIRGRQHGPNVCAMQQIQGTNKKFFTNCKQWYHRKICGKSTMITYECCPGYEKVPGLKGCPAAIPLVNIYNTLGGVGATTTKMYSQRAELQAEIEGPGSFTFFAPSNEAWAALPTEILDALVSNVNIELLNALHYHMINKRLTSDDLKHGSSHASMYQDFDVHIHHYPNGIVTVNCARLVKTDQHATNGIVHVVDRVITAITNNVHTFIDTDDDLETLRTAVAAAGLTNLLESDGHYTVFAPTNEAFEKIPPDTLNRILGDPVALKDLLNYHILKNMQCSESIVAGTPLETLQGTVLEVGCDGSEMTLNGKAIISKKDQLGTNGVVHYIDELLIPDSAKTLLELAQGSTVSTAITMFIDAGLQSHLTGTEGVTMLAPQNDAFKDGVPSEMKNHIVKGQLSSKSLYHGQILETLDGQKLRVLVYRNSLCIENTCIAAHDKTGRFATMFTVDKLLAPPTGTVMDVLKGDDRFSALVGAIQEAGLTEMMNQAGTYTVFAPTNDAFDAMPAADLGKLLGNPLELASVLKYHVGDELLVSGGVGSHTRMKPLLGDRLELSVRNYTVYVNKIPVTEADIMATNGVVHAVGSVIQPLPPTVLSDEPARGRVRARHTSTVRTHRQALRKDDLFQKVLKSRSSRTMSRTQWNPKLGVGYRSSRRTLQLWPRSFNASRTQKADIPTAFSPVSPRPFRASSSIRCPCAARSQPLPWPVIRSRSAANTEHMWWNLHRGLSVAPGSRPDKFLHMLRWLKRSLKAHCVAANQWQQLTSLRTAPGGPGRQAPASTLSLTVLCAVNLGSNKP</sequence>
<dbReference type="Gene3D" id="2.30.180.10">
    <property type="entry name" value="FAS1 domain"/>
    <property type="match status" value="4"/>
</dbReference>
<evidence type="ECO:0000256" key="13">
    <source>
        <dbReference type="SAM" id="SignalP"/>
    </source>
</evidence>
<dbReference type="GO" id="GO:0050839">
    <property type="term" value="F:cell adhesion molecule binding"/>
    <property type="evidence" value="ECO:0007669"/>
    <property type="project" value="TreeGrafter"/>
</dbReference>
<dbReference type="GO" id="GO:0030198">
    <property type="term" value="P:extracellular matrix organization"/>
    <property type="evidence" value="ECO:0007669"/>
    <property type="project" value="TreeGrafter"/>
</dbReference>
<evidence type="ECO:0000313" key="17">
    <source>
        <dbReference type="Proteomes" id="UP001221898"/>
    </source>
</evidence>
<reference evidence="16" key="1">
    <citation type="journal article" date="2023" name="Science">
        <title>Genome structures resolve the early diversification of teleost fishes.</title>
        <authorList>
            <person name="Parey E."/>
            <person name="Louis A."/>
            <person name="Montfort J."/>
            <person name="Bouchez O."/>
            <person name="Roques C."/>
            <person name="Iampietro C."/>
            <person name="Lluch J."/>
            <person name="Castinel A."/>
            <person name="Donnadieu C."/>
            <person name="Desvignes T."/>
            <person name="Floi Bucao C."/>
            <person name="Jouanno E."/>
            <person name="Wen M."/>
            <person name="Mejri S."/>
            <person name="Dirks R."/>
            <person name="Jansen H."/>
            <person name="Henkel C."/>
            <person name="Chen W.J."/>
            <person name="Zahm M."/>
            <person name="Cabau C."/>
            <person name="Klopp C."/>
            <person name="Thompson A.W."/>
            <person name="Robinson-Rechavi M."/>
            <person name="Braasch I."/>
            <person name="Lecointre G."/>
            <person name="Bobe J."/>
            <person name="Postlethwait J.H."/>
            <person name="Berthelot C."/>
            <person name="Roest Crollius H."/>
            <person name="Guiguen Y."/>
        </authorList>
    </citation>
    <scope>NUCLEOTIDE SEQUENCE</scope>
    <source>
        <strain evidence="16">NC1722</strain>
    </source>
</reference>
<feature type="domain" description="FAS1" evidence="14">
    <location>
        <begin position="368"/>
        <end position="484"/>
    </location>
</feature>
<dbReference type="PROSITE" id="PS51041">
    <property type="entry name" value="EMI"/>
    <property type="match status" value="1"/>
</dbReference>
<dbReference type="PROSITE" id="PS50213">
    <property type="entry name" value="FAS1"/>
    <property type="match status" value="4"/>
</dbReference>
<dbReference type="InterPro" id="IPR011489">
    <property type="entry name" value="EMI_domain"/>
</dbReference>
<keyword evidence="7 13" id="KW-0732">Signal</keyword>
<comment type="subcellular location">
    <subcellularLocation>
        <location evidence="1">Secreted</location>
        <location evidence="1">Extracellular space</location>
        <location evidence="1">Extracellular matrix</location>
    </subcellularLocation>
</comment>
<keyword evidence="4" id="KW-0964">Secreted</keyword>
<accession>A0AAD7S123</accession>
<dbReference type="EMBL" id="JAINUG010000130">
    <property type="protein sequence ID" value="KAJ8394059.1"/>
    <property type="molecule type" value="Genomic_DNA"/>
</dbReference>
<keyword evidence="9" id="KW-0130">Cell adhesion</keyword>
<dbReference type="FunFam" id="2.30.180.10:FF:000032">
    <property type="entry name" value="Fasciclin domain-containing protein, putative"/>
    <property type="match status" value="1"/>
</dbReference>
<feature type="domain" description="EMI" evidence="15">
    <location>
        <begin position="39"/>
        <end position="93"/>
    </location>
</feature>
<evidence type="ECO:0000259" key="14">
    <source>
        <dbReference type="PROSITE" id="PS50213"/>
    </source>
</evidence>
<dbReference type="FunFam" id="2.30.180.10:FF:000003">
    <property type="entry name" value="periostin isoform X1"/>
    <property type="match status" value="1"/>
</dbReference>
<evidence type="ECO:0000256" key="11">
    <source>
        <dbReference type="ARBA" id="ARBA00045945"/>
    </source>
</evidence>
<organism evidence="16 17">
    <name type="scientific">Aldrovandia affinis</name>
    <dbReference type="NCBI Taxonomy" id="143900"/>
    <lineage>
        <taxon>Eukaryota</taxon>
        <taxon>Metazoa</taxon>
        <taxon>Chordata</taxon>
        <taxon>Craniata</taxon>
        <taxon>Vertebrata</taxon>
        <taxon>Euteleostomi</taxon>
        <taxon>Actinopterygii</taxon>
        <taxon>Neopterygii</taxon>
        <taxon>Teleostei</taxon>
        <taxon>Notacanthiformes</taxon>
        <taxon>Halosauridae</taxon>
        <taxon>Aldrovandia</taxon>
    </lineage>
</organism>
<evidence type="ECO:0000256" key="8">
    <source>
        <dbReference type="ARBA" id="ARBA00022737"/>
    </source>
</evidence>
<keyword evidence="8" id="KW-0677">Repeat</keyword>
<name>A0AAD7S123_9TELE</name>
<evidence type="ECO:0000313" key="16">
    <source>
        <dbReference type="EMBL" id="KAJ8394059.1"/>
    </source>
</evidence>
<evidence type="ECO:0000256" key="1">
    <source>
        <dbReference type="ARBA" id="ARBA00004498"/>
    </source>
</evidence>
<dbReference type="GO" id="GO:0005615">
    <property type="term" value="C:extracellular space"/>
    <property type="evidence" value="ECO:0007669"/>
    <property type="project" value="TreeGrafter"/>
</dbReference>
<evidence type="ECO:0000256" key="10">
    <source>
        <dbReference type="ARBA" id="ARBA00023157"/>
    </source>
</evidence>
<dbReference type="InterPro" id="IPR050904">
    <property type="entry name" value="Adhesion/Biosynth-related"/>
</dbReference>
<evidence type="ECO:0000256" key="12">
    <source>
        <dbReference type="ARBA" id="ARBA00047016"/>
    </source>
</evidence>
<evidence type="ECO:0000256" key="7">
    <source>
        <dbReference type="ARBA" id="ARBA00022729"/>
    </source>
</evidence>
<protein>
    <recommendedName>
        <fullName evidence="2">Transforming growth factor-beta-induced protein ig-h3</fullName>
    </recommendedName>
</protein>
<dbReference type="FunFam" id="2.30.180.10:FF:000001">
    <property type="entry name" value="periostin isoform X1"/>
    <property type="match status" value="1"/>
</dbReference>
<dbReference type="InterPro" id="IPR000782">
    <property type="entry name" value="FAS1_domain"/>
</dbReference>
<keyword evidence="5" id="KW-0272">Extracellular matrix</keyword>
<gene>
    <name evidence="16" type="ORF">AAFF_G00054030</name>
</gene>
<feature type="domain" description="FAS1" evidence="14">
    <location>
        <begin position="94"/>
        <end position="229"/>
    </location>
</feature>
<feature type="signal peptide" evidence="13">
    <location>
        <begin position="1"/>
        <end position="20"/>
    </location>
</feature>
<comment type="caution">
    <text evidence="16">The sequence shown here is derived from an EMBL/GenBank/DDBJ whole genome shotgun (WGS) entry which is preliminary data.</text>
</comment>
<comment type="function">
    <text evidence="11">Plays a role in cell adhesion. May play a role in cell-collagen interactions.</text>
</comment>
<dbReference type="InterPro" id="IPR036378">
    <property type="entry name" value="FAS1_dom_sf"/>
</dbReference>
<dbReference type="PANTHER" id="PTHR10900:SF82">
    <property type="entry name" value="TRANSFORMING GROWTH FACTOR-BETA-INDUCED PROTEIN IG-H3"/>
    <property type="match status" value="1"/>
</dbReference>
<evidence type="ECO:0000256" key="4">
    <source>
        <dbReference type="ARBA" id="ARBA00022525"/>
    </source>
</evidence>
<keyword evidence="10" id="KW-1015">Disulfide bond</keyword>
<feature type="domain" description="FAS1" evidence="14">
    <location>
        <begin position="233"/>
        <end position="364"/>
    </location>
</feature>
<keyword evidence="17" id="KW-1185">Reference proteome</keyword>
<feature type="chain" id="PRO_5042200655" description="Transforming growth factor-beta-induced protein ig-h3" evidence="13">
    <location>
        <begin position="21"/>
        <end position="827"/>
    </location>
</feature>
<evidence type="ECO:0000256" key="6">
    <source>
        <dbReference type="ARBA" id="ARBA00022553"/>
    </source>
</evidence>
<evidence type="ECO:0000256" key="3">
    <source>
        <dbReference type="ARBA" id="ARBA00022479"/>
    </source>
</evidence>
<dbReference type="SUPFAM" id="SSF82153">
    <property type="entry name" value="FAS1 domain"/>
    <property type="match status" value="4"/>
</dbReference>
<evidence type="ECO:0000259" key="15">
    <source>
        <dbReference type="PROSITE" id="PS51041"/>
    </source>
</evidence>
<evidence type="ECO:0000256" key="5">
    <source>
        <dbReference type="ARBA" id="ARBA00022530"/>
    </source>
</evidence>
<dbReference type="GO" id="GO:0031012">
    <property type="term" value="C:extracellular matrix"/>
    <property type="evidence" value="ECO:0007669"/>
    <property type="project" value="TreeGrafter"/>
</dbReference>
<evidence type="ECO:0000256" key="2">
    <source>
        <dbReference type="ARBA" id="ARBA00022081"/>
    </source>
</evidence>
<evidence type="ECO:0000256" key="9">
    <source>
        <dbReference type="ARBA" id="ARBA00022889"/>
    </source>
</evidence>
<proteinExistence type="predicted"/>
<dbReference type="GO" id="GO:0007155">
    <property type="term" value="P:cell adhesion"/>
    <property type="evidence" value="ECO:0007669"/>
    <property type="project" value="UniProtKB-KW"/>
</dbReference>
<comment type="subunit">
    <text evidence="12">Binds to type I, II, and IV collagens.</text>
</comment>
<keyword evidence="6" id="KW-0597">Phosphoprotein</keyword>
<feature type="domain" description="FAS1" evidence="14">
    <location>
        <begin position="488"/>
        <end position="618"/>
    </location>
</feature>
<dbReference type="AlphaFoldDB" id="A0AAD7S123"/>
<dbReference type="Pfam" id="PF02469">
    <property type="entry name" value="Fasciclin"/>
    <property type="match status" value="4"/>
</dbReference>
<dbReference type="PANTHER" id="PTHR10900">
    <property type="entry name" value="PERIOSTIN-RELATED"/>
    <property type="match status" value="1"/>
</dbReference>
<dbReference type="Proteomes" id="UP001221898">
    <property type="component" value="Unassembled WGS sequence"/>
</dbReference>
<keyword evidence="3" id="KW-0301">Gamma-carboxyglutamic acid</keyword>
<dbReference type="SMART" id="SM00554">
    <property type="entry name" value="FAS1"/>
    <property type="match status" value="4"/>
</dbReference>
<dbReference type="FunFam" id="2.30.180.10:FF:000002">
    <property type="entry name" value="periostin isoform X1"/>
    <property type="match status" value="1"/>
</dbReference>